<dbReference type="EMBL" id="BARU01028045">
    <property type="protein sequence ID" value="GAH66073.1"/>
    <property type="molecule type" value="Genomic_DNA"/>
</dbReference>
<dbReference type="CDD" id="cd16262">
    <property type="entry name" value="EFG_III"/>
    <property type="match status" value="1"/>
</dbReference>
<evidence type="ECO:0008006" key="8">
    <source>
        <dbReference type="Google" id="ProtNLM"/>
    </source>
</evidence>
<dbReference type="GO" id="GO:0005525">
    <property type="term" value="F:GTP binding"/>
    <property type="evidence" value="ECO:0007669"/>
    <property type="project" value="UniProtKB-KW"/>
</dbReference>
<dbReference type="InterPro" id="IPR035647">
    <property type="entry name" value="EFG_III/V"/>
</dbReference>
<dbReference type="Gene3D" id="3.30.70.870">
    <property type="entry name" value="Elongation Factor G (Translational Gtpase), domain 3"/>
    <property type="match status" value="1"/>
</dbReference>
<dbReference type="InterPro" id="IPR041095">
    <property type="entry name" value="EFG_II"/>
</dbReference>
<dbReference type="InterPro" id="IPR009022">
    <property type="entry name" value="EFG_III"/>
</dbReference>
<dbReference type="Gene3D" id="2.40.30.10">
    <property type="entry name" value="Translation factors"/>
    <property type="match status" value="1"/>
</dbReference>
<dbReference type="SUPFAM" id="SSF52540">
    <property type="entry name" value="P-loop containing nucleoside triphosphate hydrolases"/>
    <property type="match status" value="1"/>
</dbReference>
<dbReference type="Gene3D" id="3.40.50.300">
    <property type="entry name" value="P-loop containing nucleotide triphosphate hydrolases"/>
    <property type="match status" value="1"/>
</dbReference>
<dbReference type="SUPFAM" id="SSF50447">
    <property type="entry name" value="Translation proteins"/>
    <property type="match status" value="1"/>
</dbReference>
<reference evidence="7" key="1">
    <citation type="journal article" date="2014" name="Front. Microbiol.">
        <title>High frequency of phylogenetically diverse reductive dehalogenase-homologous genes in deep subseafloor sedimentary metagenomes.</title>
        <authorList>
            <person name="Kawai M."/>
            <person name="Futagami T."/>
            <person name="Toyoda A."/>
            <person name="Takaki Y."/>
            <person name="Nishi S."/>
            <person name="Hori S."/>
            <person name="Arai W."/>
            <person name="Tsubouchi T."/>
            <person name="Morono Y."/>
            <person name="Uchiyama I."/>
            <person name="Ito T."/>
            <person name="Fujiyama A."/>
            <person name="Inagaki F."/>
            <person name="Takami H."/>
        </authorList>
    </citation>
    <scope>NUCLEOTIDE SEQUENCE</scope>
    <source>
        <strain evidence="7">Expedition CK06-06</strain>
    </source>
</reference>
<dbReference type="PANTHER" id="PTHR43261">
    <property type="entry name" value="TRANSLATION ELONGATION FACTOR G-RELATED"/>
    <property type="match status" value="1"/>
</dbReference>
<dbReference type="InterPro" id="IPR009000">
    <property type="entry name" value="Transl_B-barrel_sf"/>
</dbReference>
<dbReference type="InterPro" id="IPR027417">
    <property type="entry name" value="P-loop_NTPase"/>
</dbReference>
<evidence type="ECO:0000256" key="1">
    <source>
        <dbReference type="ARBA" id="ARBA00022741"/>
    </source>
</evidence>
<dbReference type="InterPro" id="IPR053905">
    <property type="entry name" value="EF-G-like_DII"/>
</dbReference>
<evidence type="ECO:0000256" key="4">
    <source>
        <dbReference type="ARBA" id="ARBA00023134"/>
    </source>
</evidence>
<evidence type="ECO:0000259" key="5">
    <source>
        <dbReference type="Pfam" id="PF14492"/>
    </source>
</evidence>
<evidence type="ECO:0000313" key="7">
    <source>
        <dbReference type="EMBL" id="GAH66073.1"/>
    </source>
</evidence>
<dbReference type="GO" id="GO:0003746">
    <property type="term" value="F:translation elongation factor activity"/>
    <property type="evidence" value="ECO:0007669"/>
    <property type="project" value="UniProtKB-KW"/>
</dbReference>
<keyword evidence="3" id="KW-0648">Protein biosynthesis</keyword>
<dbReference type="GO" id="GO:0032790">
    <property type="term" value="P:ribosome disassembly"/>
    <property type="evidence" value="ECO:0007669"/>
    <property type="project" value="TreeGrafter"/>
</dbReference>
<organism evidence="7">
    <name type="scientific">marine sediment metagenome</name>
    <dbReference type="NCBI Taxonomy" id="412755"/>
    <lineage>
        <taxon>unclassified sequences</taxon>
        <taxon>metagenomes</taxon>
        <taxon>ecological metagenomes</taxon>
    </lineage>
</organism>
<evidence type="ECO:0000256" key="3">
    <source>
        <dbReference type="ARBA" id="ARBA00022917"/>
    </source>
</evidence>
<dbReference type="Pfam" id="PF14492">
    <property type="entry name" value="EFG_III"/>
    <property type="match status" value="1"/>
</dbReference>
<feature type="domain" description="Elongation factor G-like" evidence="6">
    <location>
        <begin position="107"/>
        <end position="189"/>
    </location>
</feature>
<feature type="non-terminal residue" evidence="7">
    <location>
        <position position="1"/>
    </location>
</feature>
<keyword evidence="2" id="KW-0251">Elongation factor</keyword>
<dbReference type="AlphaFoldDB" id="X1J8J2"/>
<feature type="non-terminal residue" evidence="7">
    <location>
        <position position="268"/>
    </location>
</feature>
<comment type="caution">
    <text evidence="7">The sequence shown here is derived from an EMBL/GenBank/DDBJ whole genome shotgun (WGS) entry which is preliminary data.</text>
</comment>
<keyword evidence="1" id="KW-0547">Nucleotide-binding</keyword>
<name>X1J8J2_9ZZZZ</name>
<dbReference type="SUPFAM" id="SSF54980">
    <property type="entry name" value="EF-G C-terminal domain-like"/>
    <property type="match status" value="1"/>
</dbReference>
<dbReference type="Pfam" id="PF22042">
    <property type="entry name" value="EF-G_D2"/>
    <property type="match status" value="1"/>
</dbReference>
<accession>X1J8J2</accession>
<evidence type="ECO:0000259" key="6">
    <source>
        <dbReference type="Pfam" id="PF22042"/>
    </source>
</evidence>
<dbReference type="CDD" id="cd04088">
    <property type="entry name" value="EFG_mtEFG_II"/>
    <property type="match status" value="1"/>
</dbReference>
<keyword evidence="4" id="KW-0342">GTP-binding</keyword>
<proteinExistence type="predicted"/>
<protein>
    <recommendedName>
        <fullName evidence="8">Translation elongation factor EFG/EF2 domain-containing protein</fullName>
    </recommendedName>
</protein>
<sequence>ESEQAICSKFRQELTEKLAELDDQIMVAYLSGNSITAAELRLALRRVTLANKGVPILCGSALRNKGIRPLLDAVVSYLPSPLDMPPVKAIDIRKGVKVTRSASDDVPFSALAFKVVSDPFVGRLVYFRVYSGGVRAKAQVLNATRGKRERMGRLLLMHASHREELIEADTGAIVATLGLKSTFTGDTLCHPSQPVLLESIRFPEPVISVAIEPRTRADQDKIEQALQRLTEEDPTFKVNYNEETGQTVISGMGELHLEVIVSRLLSEF</sequence>
<dbReference type="FunFam" id="2.40.30.10:FF:000006">
    <property type="entry name" value="Elongation factor G"/>
    <property type="match status" value="1"/>
</dbReference>
<dbReference type="PANTHER" id="PTHR43261:SF1">
    <property type="entry name" value="RIBOSOME-RELEASING FACTOR 2, MITOCHONDRIAL"/>
    <property type="match status" value="1"/>
</dbReference>
<gene>
    <name evidence="7" type="ORF">S03H2_44816</name>
</gene>
<evidence type="ECO:0000256" key="2">
    <source>
        <dbReference type="ARBA" id="ARBA00022768"/>
    </source>
</evidence>
<feature type="domain" description="Elongation Factor G" evidence="5">
    <location>
        <begin position="202"/>
        <end position="268"/>
    </location>
</feature>
<dbReference type="FunFam" id="3.30.70.870:FF:000001">
    <property type="entry name" value="Elongation factor G"/>
    <property type="match status" value="1"/>
</dbReference>